<dbReference type="InterPro" id="IPR015919">
    <property type="entry name" value="Cadherin-like_sf"/>
</dbReference>
<accession>A0A919V8V5</accession>
<comment type="caution">
    <text evidence="1">The sequence shown here is derived from an EMBL/GenBank/DDBJ whole genome shotgun (WGS) entry which is preliminary data.</text>
</comment>
<reference evidence="1" key="1">
    <citation type="submission" date="2021-01" db="EMBL/GenBank/DDBJ databases">
        <title>Whole genome shotgun sequence of Sinosporangium siamense NBRC 109515.</title>
        <authorList>
            <person name="Komaki H."/>
            <person name="Tamura T."/>
        </authorList>
    </citation>
    <scope>NUCLEOTIDE SEQUENCE</scope>
    <source>
        <strain evidence="1">NBRC 109515</strain>
    </source>
</reference>
<dbReference type="EMBL" id="BOOW01000031">
    <property type="protein sequence ID" value="GII94833.1"/>
    <property type="molecule type" value="Genomic_DNA"/>
</dbReference>
<dbReference type="Proteomes" id="UP000606172">
    <property type="component" value="Unassembled WGS sequence"/>
</dbReference>
<evidence type="ECO:0000313" key="1">
    <source>
        <dbReference type="EMBL" id="GII94833.1"/>
    </source>
</evidence>
<organism evidence="1 2">
    <name type="scientific">Sinosporangium siamense</name>
    <dbReference type="NCBI Taxonomy" id="1367973"/>
    <lineage>
        <taxon>Bacteria</taxon>
        <taxon>Bacillati</taxon>
        <taxon>Actinomycetota</taxon>
        <taxon>Actinomycetes</taxon>
        <taxon>Streptosporangiales</taxon>
        <taxon>Streptosporangiaceae</taxon>
        <taxon>Sinosporangium</taxon>
    </lineage>
</organism>
<evidence type="ECO:0000313" key="2">
    <source>
        <dbReference type="Proteomes" id="UP000606172"/>
    </source>
</evidence>
<name>A0A919V8V5_9ACTN</name>
<dbReference type="InterPro" id="IPR013783">
    <property type="entry name" value="Ig-like_fold"/>
</dbReference>
<sequence length="392" mass="39082">MSTVRFGVPGGRRVLICTVLAAVWGNTALSGLPAAHASPASPDSAHMALGAAETGVAETGVAVAGVAVAGVAVAGVAVAGVAVAGVAETGVPVTPPVPDPDVSPNPFAEPADFHVTSKSGPAVLGEAYTGRYVFTVSSGESVTVTADPATLPPGLTFSASGTISGTPTKIGTYQVPVRMCAAGICQTTTIPIVVVPPLTFAHWQVSVRFAGTVGEPATGYVSAIGLPAGVRIKYVVTDATALPPGITVTRRGKIIGTPTASGTFKVPVKMCAAAECVPFTLSLAVAPASTAHWVVSASYTSVPGQPVSGSITTTGTPAGVKVTYTITDPAKLPPGITVTPDGKITGTPTTAGTYKVPIKVCAGTLCANITIAVTIAKTRSTIGLRRLYVSWD</sequence>
<dbReference type="AlphaFoldDB" id="A0A919V8V5"/>
<dbReference type="GO" id="GO:0005509">
    <property type="term" value="F:calcium ion binding"/>
    <property type="evidence" value="ECO:0007669"/>
    <property type="project" value="InterPro"/>
</dbReference>
<gene>
    <name evidence="1" type="ORF">Ssi02_50640</name>
</gene>
<dbReference type="SUPFAM" id="SSF49313">
    <property type="entry name" value="Cadherin-like"/>
    <property type="match status" value="1"/>
</dbReference>
<dbReference type="GO" id="GO:0005975">
    <property type="term" value="P:carbohydrate metabolic process"/>
    <property type="evidence" value="ECO:0007669"/>
    <property type="project" value="UniProtKB-ARBA"/>
</dbReference>
<protein>
    <submittedName>
        <fullName evidence="1">Uncharacterized protein</fullName>
    </submittedName>
</protein>
<dbReference type="GO" id="GO:0016020">
    <property type="term" value="C:membrane"/>
    <property type="evidence" value="ECO:0007669"/>
    <property type="project" value="InterPro"/>
</dbReference>
<proteinExistence type="predicted"/>
<keyword evidence="2" id="KW-1185">Reference proteome</keyword>
<dbReference type="Gene3D" id="2.60.40.10">
    <property type="entry name" value="Immunoglobulins"/>
    <property type="match status" value="3"/>
</dbReference>